<feature type="transmembrane region" description="Helical" evidence="2">
    <location>
        <begin position="268"/>
        <end position="291"/>
    </location>
</feature>
<feature type="non-terminal residue" evidence="4">
    <location>
        <position position="399"/>
    </location>
</feature>
<keyword evidence="2" id="KW-0472">Membrane</keyword>
<evidence type="ECO:0000313" key="5">
    <source>
        <dbReference type="Proteomes" id="UP001233172"/>
    </source>
</evidence>
<name>A0AAD8C7B5_BIOPF</name>
<comment type="caution">
    <text evidence="4">The sequence shown here is derived from an EMBL/GenBank/DDBJ whole genome shotgun (WGS) entry which is preliminary data.</text>
</comment>
<keyword evidence="2" id="KW-1133">Transmembrane helix</keyword>
<feature type="chain" id="PRO_5042037905" evidence="3">
    <location>
        <begin position="28"/>
        <end position="399"/>
    </location>
</feature>
<feature type="compositionally biased region" description="Polar residues" evidence="1">
    <location>
        <begin position="356"/>
        <end position="367"/>
    </location>
</feature>
<evidence type="ECO:0000256" key="2">
    <source>
        <dbReference type="SAM" id="Phobius"/>
    </source>
</evidence>
<reference evidence="4" key="2">
    <citation type="submission" date="2023-04" db="EMBL/GenBank/DDBJ databases">
        <authorList>
            <person name="Bu L."/>
            <person name="Lu L."/>
            <person name="Laidemitt M.R."/>
            <person name="Zhang S.M."/>
            <person name="Mutuku M."/>
            <person name="Mkoji G."/>
            <person name="Steinauer M."/>
            <person name="Loker E.S."/>
        </authorList>
    </citation>
    <scope>NUCLEOTIDE SEQUENCE</scope>
    <source>
        <strain evidence="4">KasaAsao</strain>
        <tissue evidence="4">Whole Snail</tissue>
    </source>
</reference>
<evidence type="ECO:0000256" key="3">
    <source>
        <dbReference type="SAM" id="SignalP"/>
    </source>
</evidence>
<dbReference type="EMBL" id="JASAOG010000009">
    <property type="protein sequence ID" value="KAK0066894.1"/>
    <property type="molecule type" value="Genomic_DNA"/>
</dbReference>
<feature type="region of interest" description="Disordered" evidence="1">
    <location>
        <begin position="322"/>
        <end position="399"/>
    </location>
</feature>
<protein>
    <submittedName>
        <fullName evidence="4">Uncharacterized protein</fullName>
    </submittedName>
</protein>
<organism evidence="4 5">
    <name type="scientific">Biomphalaria pfeifferi</name>
    <name type="common">Bloodfluke planorb</name>
    <name type="synonym">Freshwater snail</name>
    <dbReference type="NCBI Taxonomy" id="112525"/>
    <lineage>
        <taxon>Eukaryota</taxon>
        <taxon>Metazoa</taxon>
        <taxon>Spiralia</taxon>
        <taxon>Lophotrochozoa</taxon>
        <taxon>Mollusca</taxon>
        <taxon>Gastropoda</taxon>
        <taxon>Heterobranchia</taxon>
        <taxon>Euthyneura</taxon>
        <taxon>Panpulmonata</taxon>
        <taxon>Hygrophila</taxon>
        <taxon>Lymnaeoidea</taxon>
        <taxon>Planorbidae</taxon>
        <taxon>Biomphalaria</taxon>
    </lineage>
</organism>
<feature type="compositionally biased region" description="Polar residues" evidence="1">
    <location>
        <begin position="333"/>
        <end position="343"/>
    </location>
</feature>
<accession>A0AAD8C7B5</accession>
<evidence type="ECO:0000256" key="1">
    <source>
        <dbReference type="SAM" id="MobiDB-lite"/>
    </source>
</evidence>
<keyword evidence="3" id="KW-0732">Signal</keyword>
<gene>
    <name evidence="4" type="ORF">Bpfe_003629</name>
</gene>
<proteinExistence type="predicted"/>
<dbReference type="Proteomes" id="UP001233172">
    <property type="component" value="Unassembled WGS sequence"/>
</dbReference>
<keyword evidence="5" id="KW-1185">Reference proteome</keyword>
<dbReference type="AlphaFoldDB" id="A0AAD8C7B5"/>
<keyword evidence="2" id="KW-0812">Transmembrane</keyword>
<evidence type="ECO:0000313" key="4">
    <source>
        <dbReference type="EMBL" id="KAK0066894.1"/>
    </source>
</evidence>
<feature type="signal peptide" evidence="3">
    <location>
        <begin position="1"/>
        <end position="27"/>
    </location>
</feature>
<sequence length="399" mass="45992">LNMEMAVVKVLKLFSMIVCIGVLLSEASQKQQVIYLKDIETKHSKACYLHNKENVEYISDIYTSGDNICSQNIKYEIKSQTDCEYKPFCYIHIDKCHGYRKAHCYCHETTFDKIFSVTIDIEAVKNFSKALIRGTWTLEDKQIHSEERVLPPIIDSSDAKILVYINAKLKNQTQCQETIDIANVFINFIILNVKPEFCHLKLKDLHHNYTVENMCSVLMYSTAIKETRVFELTVSFCNNTENKISFTCHIHNNAPTIGKTQTISTDNWQVLCLVSFGINFLLIIVVIIMCIRCCRKKNFGRFPGAPGKSTGVRMKYVINRSDTEEPVEMDPLQTEQTEQPINRSDTEEQVEMDPLQTEQTEQPINRSHTGEEEEEQEEMDTLHTEQTEQPNANDEDDSL</sequence>
<reference evidence="4" key="1">
    <citation type="journal article" date="2023" name="PLoS Negl. Trop. Dis.">
        <title>A genome sequence for Biomphalaria pfeifferi, the major vector snail for the human-infecting parasite Schistosoma mansoni.</title>
        <authorList>
            <person name="Bu L."/>
            <person name="Lu L."/>
            <person name="Laidemitt M.R."/>
            <person name="Zhang S.M."/>
            <person name="Mutuku M."/>
            <person name="Mkoji G."/>
            <person name="Steinauer M."/>
            <person name="Loker E.S."/>
        </authorList>
    </citation>
    <scope>NUCLEOTIDE SEQUENCE</scope>
    <source>
        <strain evidence="4">KasaAsao</strain>
    </source>
</reference>